<organism evidence="1 2">
    <name type="scientific">Gossypium klotzschianum</name>
    <dbReference type="NCBI Taxonomy" id="34286"/>
    <lineage>
        <taxon>Eukaryota</taxon>
        <taxon>Viridiplantae</taxon>
        <taxon>Streptophyta</taxon>
        <taxon>Embryophyta</taxon>
        <taxon>Tracheophyta</taxon>
        <taxon>Spermatophyta</taxon>
        <taxon>Magnoliopsida</taxon>
        <taxon>eudicotyledons</taxon>
        <taxon>Gunneridae</taxon>
        <taxon>Pentapetalae</taxon>
        <taxon>rosids</taxon>
        <taxon>malvids</taxon>
        <taxon>Malvales</taxon>
        <taxon>Malvaceae</taxon>
        <taxon>Malvoideae</taxon>
        <taxon>Gossypium</taxon>
    </lineage>
</organism>
<protein>
    <submittedName>
        <fullName evidence="1">Uncharacterized protein</fullName>
    </submittedName>
</protein>
<comment type="caution">
    <text evidence="1">The sequence shown here is derived from an EMBL/GenBank/DDBJ whole genome shotgun (WGS) entry which is preliminary data.</text>
</comment>
<sequence>MFIDMRPQTDINIGQKGRSVLRRRIKRWFLGENLVGSTPKIPFPLSLDYPAGTRTDDYPQTAEANGRPKYNSNKLYISDLISPRNLSFMSHNSSLSSPLNSILNSFNPSFNFALHFYAAAAAITTSRLISAAISTTKFDRGGMGDRRLKTGEGFA</sequence>
<dbReference type="Proteomes" id="UP000593573">
    <property type="component" value="Unassembled WGS sequence"/>
</dbReference>
<name>A0A7J8VMU4_9ROSI</name>
<evidence type="ECO:0000313" key="2">
    <source>
        <dbReference type="Proteomes" id="UP000593573"/>
    </source>
</evidence>
<dbReference type="OrthoDB" id="10373487at2759"/>
<evidence type="ECO:0000313" key="1">
    <source>
        <dbReference type="EMBL" id="MBA0664137.1"/>
    </source>
</evidence>
<reference evidence="1 2" key="1">
    <citation type="journal article" date="2019" name="Genome Biol. Evol.">
        <title>Insights into the evolution of the New World diploid cottons (Gossypium, subgenus Houzingenia) based on genome sequencing.</title>
        <authorList>
            <person name="Grover C.E."/>
            <person name="Arick M.A. 2nd"/>
            <person name="Thrash A."/>
            <person name="Conover J.L."/>
            <person name="Sanders W.S."/>
            <person name="Peterson D.G."/>
            <person name="Frelichowski J.E."/>
            <person name="Scheffler J.A."/>
            <person name="Scheffler B.E."/>
            <person name="Wendel J.F."/>
        </authorList>
    </citation>
    <scope>NUCLEOTIDE SEQUENCE [LARGE SCALE GENOMIC DNA]</scope>
    <source>
        <strain evidence="1">57</strain>
        <tissue evidence="1">Leaf</tissue>
    </source>
</reference>
<dbReference type="AlphaFoldDB" id="A0A7J8VMU4"/>
<keyword evidence="2" id="KW-1185">Reference proteome</keyword>
<gene>
    <name evidence="1" type="ORF">Goklo_004186</name>
</gene>
<proteinExistence type="predicted"/>
<accession>A0A7J8VMU4</accession>
<dbReference type="EMBL" id="JABFAB010000011">
    <property type="protein sequence ID" value="MBA0664137.1"/>
    <property type="molecule type" value="Genomic_DNA"/>
</dbReference>